<proteinExistence type="predicted"/>
<dbReference type="AlphaFoldDB" id="Q0RSC9"/>
<name>Q0RSC9_FRAAA</name>
<evidence type="ECO:0000313" key="1">
    <source>
        <dbReference type="EMBL" id="CAJ59535.1"/>
    </source>
</evidence>
<accession>Q0RSC9</accession>
<dbReference type="Proteomes" id="UP000000657">
    <property type="component" value="Chromosome"/>
</dbReference>
<dbReference type="EMBL" id="CT573213">
    <property type="protein sequence ID" value="CAJ59535.1"/>
    <property type="molecule type" value="Genomic_DNA"/>
</dbReference>
<evidence type="ECO:0000313" key="2">
    <source>
        <dbReference type="Proteomes" id="UP000000657"/>
    </source>
</evidence>
<reference evidence="1 2" key="1">
    <citation type="journal article" date="2007" name="Genome Res.">
        <title>Genome characteristics of facultatively symbiotic Frankia sp. strains reflect host range and host plant biogeography.</title>
        <authorList>
            <person name="Normand P."/>
            <person name="Lapierre P."/>
            <person name="Tisa L.S."/>
            <person name="Gogarten J.P."/>
            <person name="Alloisio N."/>
            <person name="Bagnarol E."/>
            <person name="Bassi C.A."/>
            <person name="Berry A.M."/>
            <person name="Bickhart D.M."/>
            <person name="Choisne N."/>
            <person name="Couloux A."/>
            <person name="Cournoyer B."/>
            <person name="Cruveiller S."/>
            <person name="Daubin V."/>
            <person name="Demange N."/>
            <person name="Francino M.P."/>
            <person name="Goltsman E."/>
            <person name="Huang Y."/>
            <person name="Kopp O.R."/>
            <person name="Labarre L."/>
            <person name="Lapidus A."/>
            <person name="Lavire C."/>
            <person name="Marechal J."/>
            <person name="Martinez M."/>
            <person name="Mastronunzio J.E."/>
            <person name="Mullin B.C."/>
            <person name="Niemann J."/>
            <person name="Pujic P."/>
            <person name="Rawnsley T."/>
            <person name="Rouy Z."/>
            <person name="Schenowitz C."/>
            <person name="Sellstedt A."/>
            <person name="Tavares F."/>
            <person name="Tomkins J.P."/>
            <person name="Vallenet D."/>
            <person name="Valverde C."/>
            <person name="Wall L.G."/>
            <person name="Wang Y."/>
            <person name="Medigue C."/>
            <person name="Benson D.R."/>
        </authorList>
    </citation>
    <scope>NUCLEOTIDE SEQUENCE [LARGE SCALE GENOMIC DNA]</scope>
    <source>
        <strain evidence="2">DSM 45986 / CECT 9034 / ACN14a</strain>
    </source>
</reference>
<keyword evidence="2" id="KW-1185">Reference proteome</keyword>
<dbReference type="eggNOG" id="ENOG5033RJG">
    <property type="taxonomic scope" value="Bacteria"/>
</dbReference>
<gene>
    <name evidence="1" type="ordered locus">FRAAL0867</name>
</gene>
<protein>
    <submittedName>
        <fullName evidence="1">Uncharacterized protein</fullName>
    </submittedName>
</protein>
<sequence length="180" mass="19597">MNNPFGVQRSDVRALVEVASIANDGGTGFQIFQSDQFREGTGGRVEFCIGGPFANNRTAGHIATYLPGAGFTPYRRDQPDSIAIVAGGSEFVREPGLREFVIMARVFPSPGARPLFLIAGQTGVTNLAAAHYLRCRFEELRRAYGADRRFCLVLRLDRPDVYGHESVHLASDITATAFAS</sequence>
<dbReference type="HOGENOM" id="CLU_096814_0_0_11"/>
<dbReference type="KEGG" id="fal:FRAAL0867"/>
<organism evidence="1 2">
    <name type="scientific">Frankia alni (strain DSM 45986 / CECT 9034 / ACN14a)</name>
    <dbReference type="NCBI Taxonomy" id="326424"/>
    <lineage>
        <taxon>Bacteria</taxon>
        <taxon>Bacillati</taxon>
        <taxon>Actinomycetota</taxon>
        <taxon>Actinomycetes</taxon>
        <taxon>Frankiales</taxon>
        <taxon>Frankiaceae</taxon>
        <taxon>Frankia</taxon>
    </lineage>
</organism>